<dbReference type="OrthoDB" id="9815357at2"/>
<feature type="chain" id="PRO_5002214759" evidence="6">
    <location>
        <begin position="20"/>
        <end position="223"/>
    </location>
</feature>
<reference evidence="8 9" key="1">
    <citation type="submission" date="2014-12" db="EMBL/GenBank/DDBJ databases">
        <title>16Stimator: statistical estimation of ribosomal gene copy numbers from draft genome assemblies.</title>
        <authorList>
            <person name="Perisin M.A."/>
            <person name="Vetter M."/>
            <person name="Gilbert J.A."/>
            <person name="Bergelson J."/>
        </authorList>
    </citation>
    <scope>NUCLEOTIDE SEQUENCE [LARGE SCALE GENOMIC DNA]</scope>
    <source>
        <strain evidence="8 9">MEJ076</strain>
    </source>
</reference>
<comment type="subcellular location">
    <subcellularLocation>
        <location evidence="1">Cell outer membrane</location>
    </subcellularLocation>
</comment>
<organism evidence="8 9">
    <name type="scientific">Agrobacterium tumefaciens</name>
    <dbReference type="NCBI Taxonomy" id="358"/>
    <lineage>
        <taxon>Bacteria</taxon>
        <taxon>Pseudomonadati</taxon>
        <taxon>Pseudomonadota</taxon>
        <taxon>Alphaproteobacteria</taxon>
        <taxon>Hyphomicrobiales</taxon>
        <taxon>Rhizobiaceae</taxon>
        <taxon>Rhizobium/Agrobacterium group</taxon>
        <taxon>Agrobacterium</taxon>
        <taxon>Agrobacterium tumefaciens complex</taxon>
    </lineage>
</organism>
<feature type="signal peptide" evidence="6">
    <location>
        <begin position="1"/>
        <end position="19"/>
    </location>
</feature>
<evidence type="ECO:0000256" key="6">
    <source>
        <dbReference type="SAM" id="SignalP"/>
    </source>
</evidence>
<evidence type="ECO:0000259" key="7">
    <source>
        <dbReference type="Pfam" id="PF13505"/>
    </source>
</evidence>
<evidence type="ECO:0000256" key="2">
    <source>
        <dbReference type="ARBA" id="ARBA00022729"/>
    </source>
</evidence>
<keyword evidence="3" id="KW-0472">Membrane</keyword>
<comment type="similarity">
    <text evidence="5">Belongs to the Omp25/RopB family.</text>
</comment>
<dbReference type="SUPFAM" id="SSF56925">
    <property type="entry name" value="OMPA-like"/>
    <property type="match status" value="1"/>
</dbReference>
<evidence type="ECO:0000256" key="1">
    <source>
        <dbReference type="ARBA" id="ARBA00004442"/>
    </source>
</evidence>
<proteinExistence type="inferred from homology"/>
<keyword evidence="2 6" id="KW-0732">Signal</keyword>
<gene>
    <name evidence="8" type="ORF">RU07_19745</name>
</gene>
<dbReference type="PANTHER" id="PTHR34001">
    <property type="entry name" value="BLL7405 PROTEIN"/>
    <property type="match status" value="1"/>
</dbReference>
<dbReference type="PANTHER" id="PTHR34001:SF3">
    <property type="entry name" value="BLL7405 PROTEIN"/>
    <property type="match status" value="1"/>
</dbReference>
<evidence type="ECO:0000256" key="3">
    <source>
        <dbReference type="ARBA" id="ARBA00023136"/>
    </source>
</evidence>
<dbReference type="AlphaFoldDB" id="A0A0D0KPQ7"/>
<sequence>MRKTFTAILFTLAASTAIAADSATEMPGAAKVKDAAAFSWTGFTVGVQGGYSRNSQDSTIGGLAGLATDFNGAVGGAFAGFNYQFDNNLVLGIEADLEKNRSDKTSYLLLAATDINYGLDWQGSVRGRIGYAAERALFYGTAGWAVGSAYASVAGGEEEQENFTGYTFGAGLDYAFTDRVFGHFEYRYTDFGNNSFVFPALGGAKLDAEIDQQALRIGLGIKF</sequence>
<evidence type="ECO:0000313" key="9">
    <source>
        <dbReference type="Proteomes" id="UP000035017"/>
    </source>
</evidence>
<dbReference type="GO" id="GO:0009279">
    <property type="term" value="C:cell outer membrane"/>
    <property type="evidence" value="ECO:0007669"/>
    <property type="project" value="UniProtKB-SubCell"/>
</dbReference>
<keyword evidence="4" id="KW-0998">Cell outer membrane</keyword>
<feature type="domain" description="Outer membrane protein beta-barrel" evidence="7">
    <location>
        <begin position="30"/>
        <end position="223"/>
    </location>
</feature>
<accession>A0A0D0KPQ7</accession>
<comment type="caution">
    <text evidence="8">The sequence shown here is derived from an EMBL/GenBank/DDBJ whole genome shotgun (WGS) entry which is preliminary data.</text>
</comment>
<dbReference type="Proteomes" id="UP000035017">
    <property type="component" value="Unassembled WGS sequence"/>
</dbReference>
<dbReference type="EMBL" id="JXQV01000030">
    <property type="protein sequence ID" value="KIP98937.1"/>
    <property type="molecule type" value="Genomic_DNA"/>
</dbReference>
<protein>
    <submittedName>
        <fullName evidence="8">Membrane protein</fullName>
    </submittedName>
</protein>
<dbReference type="Pfam" id="PF13505">
    <property type="entry name" value="OMP_b-brl"/>
    <property type="match status" value="1"/>
</dbReference>
<evidence type="ECO:0000313" key="8">
    <source>
        <dbReference type="EMBL" id="KIP98937.1"/>
    </source>
</evidence>
<name>A0A0D0KPQ7_AGRTU</name>
<evidence type="ECO:0000256" key="4">
    <source>
        <dbReference type="ARBA" id="ARBA00023237"/>
    </source>
</evidence>
<dbReference type="InterPro" id="IPR011250">
    <property type="entry name" value="OMP/PagP_B-barrel"/>
</dbReference>
<dbReference type="Gene3D" id="2.40.160.20">
    <property type="match status" value="1"/>
</dbReference>
<dbReference type="InterPro" id="IPR027385">
    <property type="entry name" value="Beta-barrel_OMP"/>
</dbReference>
<evidence type="ECO:0000256" key="5">
    <source>
        <dbReference type="ARBA" id="ARBA00038306"/>
    </source>
</evidence>
<dbReference type="InterPro" id="IPR051692">
    <property type="entry name" value="OMP-like"/>
</dbReference>